<dbReference type="EMBL" id="AJWK01000159">
    <property type="status" value="NOT_ANNOTATED_CDS"/>
    <property type="molecule type" value="Genomic_DNA"/>
</dbReference>
<evidence type="ECO:0008006" key="4">
    <source>
        <dbReference type="Google" id="ProtNLM"/>
    </source>
</evidence>
<dbReference type="VEuPathDB" id="VectorBase:LLONM1_008576"/>
<feature type="region of interest" description="Disordered" evidence="1">
    <location>
        <begin position="381"/>
        <end position="406"/>
    </location>
</feature>
<feature type="compositionally biased region" description="Polar residues" evidence="1">
    <location>
        <begin position="394"/>
        <end position="406"/>
    </location>
</feature>
<evidence type="ECO:0000313" key="3">
    <source>
        <dbReference type="Proteomes" id="UP000092461"/>
    </source>
</evidence>
<dbReference type="EMBL" id="AJWK01000164">
    <property type="status" value="NOT_ANNOTATED_CDS"/>
    <property type="molecule type" value="Genomic_DNA"/>
</dbReference>
<sequence length="553" mass="63833">MESTRSIFDLPIEDIMVTHIAKYLTIEDLLNLRKSSPEVVYMAERMISGLWSIRIDIPLMLHLENDDLEFIMETCRQLRHVEISTPLQVQEQMTDDSVSEFLGRNRYLRKIHINGREKLTCRAFKPLTDTCRDVVELCIPSVRISGDFLEALWKVNQKLTKVWFTDPAMDQYPKNREFFMKQPHLVEINLCFTESFGMRAVSPPVFIDPSQGAQYQRMVKIAYTMVAITNHCPQLQYLNVTGFFTNDDDVMYMADHCPKLKELGIGCYRCSVMTWAILRKRGLRIMHSHPDGSPAPYKDSRFVYDYNNRFTSSRARSLGYLNSDSVILQKLFQTFPMSYIHGRITQNYTVEKPELLQVATDSKCRSYILFLADAMMTRKRRRRAEGLPSEEVSETTSYHPNSIQPDHQANSEFHLSGIASQSEREITREGSEKTPRKAMSLKSLNQHTLKELFDGPKRRHSTVILMDGQMMTDAEALEKLQQKHEEADSVNISRLFGYLDKEIQEMEKPALNGGSIDAEIIHEVHEVEINRPATPFSCEKIDEAFGEKVIATQ</sequence>
<dbReference type="VEuPathDB" id="VectorBase:LLONM1_005267"/>
<name>A0A1B0C848_LUTLO</name>
<dbReference type="AlphaFoldDB" id="A0A1B0C848"/>
<dbReference type="Gene3D" id="3.80.10.10">
    <property type="entry name" value="Ribonuclease Inhibitor"/>
    <property type="match status" value="1"/>
</dbReference>
<evidence type="ECO:0000256" key="1">
    <source>
        <dbReference type="SAM" id="MobiDB-lite"/>
    </source>
</evidence>
<keyword evidence="3" id="KW-1185">Reference proteome</keyword>
<dbReference type="EMBL" id="AJWK01000162">
    <property type="status" value="NOT_ANNOTATED_CDS"/>
    <property type="molecule type" value="Genomic_DNA"/>
</dbReference>
<dbReference type="Proteomes" id="UP000092461">
    <property type="component" value="Unassembled WGS sequence"/>
</dbReference>
<proteinExistence type="predicted"/>
<accession>A0A1B0C848</accession>
<dbReference type="EMBL" id="AJWK01000161">
    <property type="status" value="NOT_ANNOTATED_CDS"/>
    <property type="molecule type" value="Genomic_DNA"/>
</dbReference>
<dbReference type="EMBL" id="AJWK01000160">
    <property type="status" value="NOT_ANNOTATED_CDS"/>
    <property type="molecule type" value="Genomic_DNA"/>
</dbReference>
<dbReference type="EMBL" id="AJWK01000163">
    <property type="status" value="NOT_ANNOTATED_CDS"/>
    <property type="molecule type" value="Genomic_DNA"/>
</dbReference>
<dbReference type="SUPFAM" id="SSF52047">
    <property type="entry name" value="RNI-like"/>
    <property type="match status" value="1"/>
</dbReference>
<dbReference type="EMBL" id="AJWK01000158">
    <property type="status" value="NOT_ANNOTATED_CDS"/>
    <property type="molecule type" value="Genomic_DNA"/>
</dbReference>
<protein>
    <recommendedName>
        <fullName evidence="4">F-box domain-containing protein</fullName>
    </recommendedName>
</protein>
<reference evidence="2" key="1">
    <citation type="submission" date="2020-05" db="UniProtKB">
        <authorList>
            <consortium name="EnsemblMetazoa"/>
        </authorList>
    </citation>
    <scope>IDENTIFICATION</scope>
    <source>
        <strain evidence="2">Jacobina</strain>
    </source>
</reference>
<dbReference type="EnsemblMetazoa" id="LLOJ000061-RA">
    <property type="protein sequence ID" value="LLOJ000061-PA"/>
    <property type="gene ID" value="LLOJ000061"/>
</dbReference>
<dbReference type="InterPro" id="IPR032675">
    <property type="entry name" value="LRR_dom_sf"/>
</dbReference>
<evidence type="ECO:0000313" key="2">
    <source>
        <dbReference type="EnsemblMetazoa" id="LLOJ000061-PA"/>
    </source>
</evidence>
<dbReference type="VEuPathDB" id="VectorBase:LLOJ000061"/>
<organism evidence="2 3">
    <name type="scientific">Lutzomyia longipalpis</name>
    <name type="common">Sand fly</name>
    <dbReference type="NCBI Taxonomy" id="7200"/>
    <lineage>
        <taxon>Eukaryota</taxon>
        <taxon>Metazoa</taxon>
        <taxon>Ecdysozoa</taxon>
        <taxon>Arthropoda</taxon>
        <taxon>Hexapoda</taxon>
        <taxon>Insecta</taxon>
        <taxon>Pterygota</taxon>
        <taxon>Neoptera</taxon>
        <taxon>Endopterygota</taxon>
        <taxon>Diptera</taxon>
        <taxon>Nematocera</taxon>
        <taxon>Psychodoidea</taxon>
        <taxon>Psychodidae</taxon>
        <taxon>Lutzomyia</taxon>
        <taxon>Lutzomyia</taxon>
    </lineage>
</organism>